<proteinExistence type="predicted"/>
<dbReference type="Proteomes" id="UP001596296">
    <property type="component" value="Unassembled WGS sequence"/>
</dbReference>
<dbReference type="SUPFAM" id="SSF46785">
    <property type="entry name" value="Winged helix' DNA-binding domain"/>
    <property type="match status" value="1"/>
</dbReference>
<dbReference type="InterPro" id="IPR036388">
    <property type="entry name" value="WH-like_DNA-bd_sf"/>
</dbReference>
<evidence type="ECO:0000313" key="1">
    <source>
        <dbReference type="EMBL" id="MFC6891522.1"/>
    </source>
</evidence>
<organism evidence="1 2">
    <name type="scientific">Halopenitus salinus</name>
    <dbReference type="NCBI Taxonomy" id="1198295"/>
    <lineage>
        <taxon>Archaea</taxon>
        <taxon>Methanobacteriati</taxon>
        <taxon>Methanobacteriota</taxon>
        <taxon>Stenosarchaea group</taxon>
        <taxon>Halobacteria</taxon>
        <taxon>Halobacteriales</taxon>
        <taxon>Haloferacaceae</taxon>
        <taxon>Halopenitus</taxon>
    </lineage>
</organism>
<protein>
    <recommendedName>
        <fullName evidence="3">PadR family transcriptional regulator</fullName>
    </recommendedName>
</protein>
<dbReference type="Gene3D" id="1.10.10.10">
    <property type="entry name" value="Winged helix-like DNA-binding domain superfamily/Winged helix DNA-binding domain"/>
    <property type="match status" value="1"/>
</dbReference>
<evidence type="ECO:0008006" key="3">
    <source>
        <dbReference type="Google" id="ProtNLM"/>
    </source>
</evidence>
<keyword evidence="2" id="KW-1185">Reference proteome</keyword>
<dbReference type="EMBL" id="JBHSXL010000002">
    <property type="protein sequence ID" value="MFC6891522.1"/>
    <property type="molecule type" value="Genomic_DNA"/>
</dbReference>
<accession>A0ABD5UW03</accession>
<comment type="caution">
    <text evidence="1">The sequence shown here is derived from an EMBL/GenBank/DDBJ whole genome shotgun (WGS) entry which is preliminary data.</text>
</comment>
<gene>
    <name evidence="1" type="ORF">ACFQE9_02650</name>
</gene>
<dbReference type="InterPro" id="IPR036390">
    <property type="entry name" value="WH_DNA-bd_sf"/>
</dbReference>
<name>A0ABD5UW03_9EURY</name>
<dbReference type="RefSeq" id="WP_379739867.1">
    <property type="nucleotide sequence ID" value="NZ_JBHSVN010000002.1"/>
</dbReference>
<reference evidence="1 2" key="1">
    <citation type="journal article" date="2019" name="Int. J. Syst. Evol. Microbiol.">
        <title>The Global Catalogue of Microorganisms (GCM) 10K type strain sequencing project: providing services to taxonomists for standard genome sequencing and annotation.</title>
        <authorList>
            <consortium name="The Broad Institute Genomics Platform"/>
            <consortium name="The Broad Institute Genome Sequencing Center for Infectious Disease"/>
            <person name="Wu L."/>
            <person name="Ma J."/>
        </authorList>
    </citation>
    <scope>NUCLEOTIDE SEQUENCE [LARGE SCALE GENOMIC DNA]</scope>
    <source>
        <strain evidence="1 2">SKJ47</strain>
    </source>
</reference>
<dbReference type="AlphaFoldDB" id="A0ABD5UW03"/>
<sequence length="98" mass="11163">MPSSERRDKVLAFLATHDMALPPTAIYAGLKRHEDITFGYRTVQNALSDLLDQGLVKRVNTNRLREDGQIEEIVGDDARRAYYSITEAGRDRLEDNKL</sequence>
<evidence type="ECO:0000313" key="2">
    <source>
        <dbReference type="Proteomes" id="UP001596296"/>
    </source>
</evidence>